<gene>
    <name evidence="1" type="ORF">AWB66_06346</name>
</gene>
<comment type="caution">
    <text evidence="1">The sequence shown here is derived from an EMBL/GenBank/DDBJ whole genome shotgun (WGS) entry which is preliminary data.</text>
</comment>
<proteinExistence type="predicted"/>
<organism evidence="1 2">
    <name type="scientific">Caballeronia telluris</name>
    <dbReference type="NCBI Taxonomy" id="326475"/>
    <lineage>
        <taxon>Bacteria</taxon>
        <taxon>Pseudomonadati</taxon>
        <taxon>Pseudomonadota</taxon>
        <taxon>Betaproteobacteria</taxon>
        <taxon>Burkholderiales</taxon>
        <taxon>Burkholderiaceae</taxon>
        <taxon>Caballeronia</taxon>
    </lineage>
</organism>
<dbReference type="AlphaFoldDB" id="A0A158KKM3"/>
<dbReference type="Proteomes" id="UP000054717">
    <property type="component" value="Unassembled WGS sequence"/>
</dbReference>
<evidence type="ECO:0000313" key="2">
    <source>
        <dbReference type="Proteomes" id="UP000054717"/>
    </source>
</evidence>
<protein>
    <submittedName>
        <fullName evidence="1">Uncharacterized protein</fullName>
    </submittedName>
</protein>
<reference evidence="1" key="1">
    <citation type="submission" date="2016-01" db="EMBL/GenBank/DDBJ databases">
        <authorList>
            <person name="Peeters Charlotte."/>
        </authorList>
    </citation>
    <scope>NUCLEOTIDE SEQUENCE</scope>
    <source>
        <strain evidence="1">LMG 22936</strain>
    </source>
</reference>
<evidence type="ECO:0000313" key="1">
    <source>
        <dbReference type="EMBL" id="SAL80951.1"/>
    </source>
</evidence>
<sequence>MRYQIGDAPKLTELLLSGFTDVIQPAIEEGLNRYLWRHARFGYAEQLADAIDDVRSGTAGHFLYHKRSGLVFAHTEFGFHQLLLAHLAALHKTDFCREHVKWNVQQFQYADPMRQLADDCIREGYGLFLSSVSNGRHVTVGRAFTWEPLELAAFGNFERDII</sequence>
<dbReference type="EMBL" id="FCNZ02000087">
    <property type="protein sequence ID" value="SAL80951.1"/>
    <property type="molecule type" value="Genomic_DNA"/>
</dbReference>
<accession>A0A158KKM3</accession>
<name>A0A158KKM3_9BURK</name>
<keyword evidence="2" id="KW-1185">Reference proteome</keyword>
<dbReference type="RefSeq" id="WP_087633996.1">
    <property type="nucleotide sequence ID" value="NZ_FCNZ02000087.1"/>
</dbReference>